<evidence type="ECO:0000313" key="5">
    <source>
        <dbReference type="Proteomes" id="UP000077115"/>
    </source>
</evidence>
<feature type="compositionally biased region" description="Basic and acidic residues" evidence="3">
    <location>
        <begin position="15"/>
        <end position="30"/>
    </location>
</feature>
<dbReference type="GO" id="GO:0006406">
    <property type="term" value="P:mRNA export from nucleus"/>
    <property type="evidence" value="ECO:0007669"/>
    <property type="project" value="UniProtKB-UniRule"/>
</dbReference>
<dbReference type="GO" id="GO:0000724">
    <property type="term" value="P:double-strand break repair via homologous recombination"/>
    <property type="evidence" value="ECO:0007669"/>
    <property type="project" value="TreeGrafter"/>
</dbReference>
<dbReference type="InterPro" id="IPR007834">
    <property type="entry name" value="DSS1_SEM1"/>
</dbReference>
<dbReference type="Proteomes" id="UP000077115">
    <property type="component" value="Unassembled WGS sequence"/>
</dbReference>
<dbReference type="STRING" id="403673.A0A177WT70"/>
<keyword evidence="2" id="KW-0539">Nucleus</keyword>
<feature type="compositionally biased region" description="Low complexity" evidence="3">
    <location>
        <begin position="1"/>
        <end position="14"/>
    </location>
</feature>
<evidence type="ECO:0000256" key="3">
    <source>
        <dbReference type="SAM" id="MobiDB-lite"/>
    </source>
</evidence>
<comment type="function">
    <text evidence="2">Component of the 26S proteasome, a multiprotein complex involved in the ATP-dependent degradation of ubiquitinated proteins.</text>
</comment>
<dbReference type="Pfam" id="PF05160">
    <property type="entry name" value="DSS1_SEM1"/>
    <property type="match status" value="1"/>
</dbReference>
<accession>A0A177WT70</accession>
<organism evidence="4 5">
    <name type="scientific">Batrachochytrium dendrobatidis (strain JEL423)</name>
    <dbReference type="NCBI Taxonomy" id="403673"/>
    <lineage>
        <taxon>Eukaryota</taxon>
        <taxon>Fungi</taxon>
        <taxon>Fungi incertae sedis</taxon>
        <taxon>Chytridiomycota</taxon>
        <taxon>Chytridiomycota incertae sedis</taxon>
        <taxon>Chytridiomycetes</taxon>
        <taxon>Rhizophydiales</taxon>
        <taxon>Rhizophydiales incertae sedis</taxon>
        <taxon>Batrachochytrium</taxon>
    </lineage>
</organism>
<comment type="similarity">
    <text evidence="1 2">Belongs to the DSS1/SEM1 family.</text>
</comment>
<dbReference type="SMART" id="SM01385">
    <property type="entry name" value="DSS1_SEM1"/>
    <property type="match status" value="1"/>
</dbReference>
<dbReference type="VEuPathDB" id="FungiDB:BDEG_26399"/>
<proteinExistence type="inferred from homology"/>
<reference evidence="4 5" key="1">
    <citation type="submission" date="2006-10" db="EMBL/GenBank/DDBJ databases">
        <title>The Genome Sequence of Batrachochytrium dendrobatidis JEL423.</title>
        <authorList>
            <consortium name="The Broad Institute Genome Sequencing Platform"/>
            <person name="Birren B."/>
            <person name="Lander E."/>
            <person name="Galagan J."/>
            <person name="Cuomo C."/>
            <person name="Devon K."/>
            <person name="Jaffe D."/>
            <person name="Butler J."/>
            <person name="Alvarez P."/>
            <person name="Gnerre S."/>
            <person name="Grabherr M."/>
            <person name="Kleber M."/>
            <person name="Mauceli E."/>
            <person name="Brockman W."/>
            <person name="Young S."/>
            <person name="LaButti K."/>
            <person name="Sykes S."/>
            <person name="DeCaprio D."/>
            <person name="Crawford M."/>
            <person name="Koehrsen M."/>
            <person name="Engels R."/>
            <person name="Montgomery P."/>
            <person name="Pearson M."/>
            <person name="Howarth C."/>
            <person name="Larson L."/>
            <person name="White J."/>
            <person name="O'Leary S."/>
            <person name="Kodira C."/>
            <person name="Zeng Q."/>
            <person name="Yandava C."/>
            <person name="Alvarado L."/>
            <person name="Longcore J."/>
            <person name="James T."/>
        </authorList>
    </citation>
    <scope>NUCLEOTIDE SEQUENCE [LARGE SCALE GENOMIC DNA]</scope>
    <source>
        <strain evidence="4 5">JEL423</strain>
    </source>
</reference>
<evidence type="ECO:0000256" key="1">
    <source>
        <dbReference type="ARBA" id="ARBA00034491"/>
    </source>
</evidence>
<gene>
    <name evidence="4" type="ORF">BDEG_26399</name>
</gene>
<evidence type="ECO:0000313" key="4">
    <source>
        <dbReference type="EMBL" id="OAJ43016.1"/>
    </source>
</evidence>
<evidence type="ECO:0000256" key="2">
    <source>
        <dbReference type="RuleBase" id="RU369057"/>
    </source>
</evidence>
<dbReference type="GO" id="GO:0043248">
    <property type="term" value="P:proteasome assembly"/>
    <property type="evidence" value="ECO:0007669"/>
    <property type="project" value="UniProtKB-UniRule"/>
</dbReference>
<protein>
    <recommendedName>
        <fullName evidence="2">26S proteasome complex subunit SEM1</fullName>
    </recommendedName>
</protein>
<dbReference type="PANTHER" id="PTHR16771">
    <property type="entry name" value="26 PROTEASOME COMPLEX SUBUNIT DSS1"/>
    <property type="match status" value="1"/>
</dbReference>
<dbReference type="AlphaFoldDB" id="A0A177WT70"/>
<comment type="subcellular location">
    <subcellularLocation>
        <location evidence="2">Nucleus</location>
    </subcellularLocation>
</comment>
<feature type="region of interest" description="Disordered" evidence="3">
    <location>
        <begin position="1"/>
        <end position="42"/>
    </location>
</feature>
<dbReference type="GO" id="GO:0005634">
    <property type="term" value="C:nucleus"/>
    <property type="evidence" value="ECO:0007669"/>
    <property type="project" value="UniProtKB-SubCell"/>
</dbReference>
<keyword evidence="2" id="KW-0647">Proteasome</keyword>
<dbReference type="EMBL" id="DS022309">
    <property type="protein sequence ID" value="OAJ43016.1"/>
    <property type="molecule type" value="Genomic_DNA"/>
</dbReference>
<dbReference type="GO" id="GO:0008541">
    <property type="term" value="C:proteasome regulatory particle, lid subcomplex"/>
    <property type="evidence" value="ECO:0007669"/>
    <property type="project" value="UniProtKB-UniRule"/>
</dbReference>
<sequence length="93" mass="10424">MPAPATTTPAGKKTTPTEKAKVLPDSKKVQPEVALEDDDDFEDFPAEPWTDADQELGSLHQWEDTWEDDDEAEDLAIQLKAEEKKRGVAPMRM</sequence>
<name>A0A177WT70_BATDL</name>
<reference evidence="4 5" key="2">
    <citation type="submission" date="2016-05" db="EMBL/GenBank/DDBJ databases">
        <title>Lineage-specific infection strategies underlie the spectrum of fungal disease in amphibians.</title>
        <authorList>
            <person name="Cuomo C.A."/>
            <person name="Farrer R.A."/>
            <person name="James T."/>
            <person name="Longcore J."/>
            <person name="Birren B."/>
        </authorList>
    </citation>
    <scope>NUCLEOTIDE SEQUENCE [LARGE SCALE GENOMIC DNA]</scope>
    <source>
        <strain evidence="4 5">JEL423</strain>
    </source>
</reference>
<dbReference type="PANTHER" id="PTHR16771:SF0">
    <property type="entry name" value="26S PROTEASOME COMPLEX SUBUNIT SEM1"/>
    <property type="match status" value="1"/>
</dbReference>